<organism evidence="11 12">
    <name type="scientific">Operophtera brumata</name>
    <name type="common">Winter moth</name>
    <name type="synonym">Phalaena brumata</name>
    <dbReference type="NCBI Taxonomy" id="104452"/>
    <lineage>
        <taxon>Eukaryota</taxon>
        <taxon>Metazoa</taxon>
        <taxon>Ecdysozoa</taxon>
        <taxon>Arthropoda</taxon>
        <taxon>Hexapoda</taxon>
        <taxon>Insecta</taxon>
        <taxon>Pterygota</taxon>
        <taxon>Neoptera</taxon>
        <taxon>Endopterygota</taxon>
        <taxon>Lepidoptera</taxon>
        <taxon>Glossata</taxon>
        <taxon>Ditrysia</taxon>
        <taxon>Geometroidea</taxon>
        <taxon>Geometridae</taxon>
        <taxon>Larentiinae</taxon>
        <taxon>Operophtera</taxon>
    </lineage>
</organism>
<evidence type="ECO:0000256" key="8">
    <source>
        <dbReference type="ARBA" id="ARBA00022917"/>
    </source>
</evidence>
<evidence type="ECO:0000313" key="12">
    <source>
        <dbReference type="Proteomes" id="UP000037510"/>
    </source>
</evidence>
<keyword evidence="6" id="KW-0067">ATP-binding</keyword>
<comment type="similarity">
    <text evidence="1">Belongs to the class-II aminoacyl-tRNA synthetase family.</text>
</comment>
<evidence type="ECO:0000259" key="10">
    <source>
        <dbReference type="PROSITE" id="PS50860"/>
    </source>
</evidence>
<protein>
    <recommendedName>
        <fullName evidence="2">alanine--tRNA ligase</fullName>
        <ecNumber evidence="2">6.1.1.7</ecNumber>
    </recommendedName>
</protein>
<dbReference type="GO" id="GO:0005524">
    <property type="term" value="F:ATP binding"/>
    <property type="evidence" value="ECO:0007669"/>
    <property type="project" value="UniProtKB-KW"/>
</dbReference>
<dbReference type="GO" id="GO:0006419">
    <property type="term" value="P:alanyl-tRNA aminoacylation"/>
    <property type="evidence" value="ECO:0007669"/>
    <property type="project" value="InterPro"/>
</dbReference>
<evidence type="ECO:0000256" key="5">
    <source>
        <dbReference type="ARBA" id="ARBA00022741"/>
    </source>
</evidence>
<dbReference type="EC" id="6.1.1.7" evidence="2"/>
<evidence type="ECO:0000256" key="6">
    <source>
        <dbReference type="ARBA" id="ARBA00022840"/>
    </source>
</evidence>
<dbReference type="GO" id="GO:0000049">
    <property type="term" value="F:tRNA binding"/>
    <property type="evidence" value="ECO:0007669"/>
    <property type="project" value="UniProtKB-KW"/>
</dbReference>
<keyword evidence="9" id="KW-0030">Aminoacyl-tRNA synthetase</keyword>
<dbReference type="STRING" id="104452.A0A0L7LHS1"/>
<keyword evidence="12" id="KW-1185">Reference proteome</keyword>
<accession>A0A0L7LHS1</accession>
<feature type="domain" description="Alanyl-transfer RNA synthetases family profile" evidence="10">
    <location>
        <begin position="19"/>
        <end position="136"/>
    </location>
</feature>
<dbReference type="PANTHER" id="PTHR11777">
    <property type="entry name" value="ALANYL-TRNA SYNTHETASE"/>
    <property type="match status" value="1"/>
</dbReference>
<sequence>MGASGPCGPCTEIHHCNRYVCIASSRLRALGAKDNFWEMGASGPCGPCTEIHHVNPDGSLTEIWNLVFIQCNRYVCIASSRLRALGAKDNFWEMVASGPCGPCTEIHHRMAALLQGVPTNYDTDLFQPLIRAIEQVNRPLADSTWTRAWV</sequence>
<dbReference type="SUPFAM" id="SSF55681">
    <property type="entry name" value="Class II aaRS and biotin synthetases"/>
    <property type="match status" value="2"/>
</dbReference>
<reference evidence="11 12" key="1">
    <citation type="journal article" date="2015" name="Genome Biol. Evol.">
        <title>The genome of winter moth (Operophtera brumata) provides a genomic perspective on sexual dimorphism and phenology.</title>
        <authorList>
            <person name="Derks M.F."/>
            <person name="Smit S."/>
            <person name="Salis L."/>
            <person name="Schijlen E."/>
            <person name="Bossers A."/>
            <person name="Mateman C."/>
            <person name="Pijl A.S."/>
            <person name="de Ridder D."/>
            <person name="Groenen M.A."/>
            <person name="Visser M.E."/>
            <person name="Megens H.J."/>
        </authorList>
    </citation>
    <scope>NUCLEOTIDE SEQUENCE [LARGE SCALE GENOMIC DNA]</scope>
    <source>
        <strain evidence="11">WM2013NL</strain>
        <tissue evidence="11">Head and thorax</tissue>
    </source>
</reference>
<evidence type="ECO:0000313" key="11">
    <source>
        <dbReference type="EMBL" id="KOB74997.1"/>
    </source>
</evidence>
<dbReference type="GO" id="GO:0002161">
    <property type="term" value="F:aminoacyl-tRNA deacylase activity"/>
    <property type="evidence" value="ECO:0007669"/>
    <property type="project" value="TreeGrafter"/>
</dbReference>
<evidence type="ECO:0000256" key="1">
    <source>
        <dbReference type="ARBA" id="ARBA00008226"/>
    </source>
</evidence>
<name>A0A0L7LHS1_OPEBR</name>
<keyword evidence="5" id="KW-0547">Nucleotide-binding</keyword>
<dbReference type="GO" id="GO:0004813">
    <property type="term" value="F:alanine-tRNA ligase activity"/>
    <property type="evidence" value="ECO:0007669"/>
    <property type="project" value="UniProtKB-EC"/>
</dbReference>
<proteinExistence type="inferred from homology"/>
<evidence type="ECO:0000256" key="2">
    <source>
        <dbReference type="ARBA" id="ARBA00013168"/>
    </source>
</evidence>
<keyword evidence="3" id="KW-0820">tRNA-binding</keyword>
<gene>
    <name evidence="11" type="ORF">OBRU01_08429</name>
</gene>
<dbReference type="InterPro" id="IPR018165">
    <property type="entry name" value="Ala-tRNA-synth_IIc_core"/>
</dbReference>
<evidence type="ECO:0000256" key="4">
    <source>
        <dbReference type="ARBA" id="ARBA00022598"/>
    </source>
</evidence>
<dbReference type="InterPro" id="IPR045864">
    <property type="entry name" value="aa-tRNA-synth_II/BPL/LPL"/>
</dbReference>
<dbReference type="InterPro" id="IPR050058">
    <property type="entry name" value="Ala-tRNA_ligase"/>
</dbReference>
<evidence type="ECO:0000256" key="7">
    <source>
        <dbReference type="ARBA" id="ARBA00022884"/>
    </source>
</evidence>
<dbReference type="PROSITE" id="PS50860">
    <property type="entry name" value="AA_TRNA_LIGASE_II_ALA"/>
    <property type="match status" value="1"/>
</dbReference>
<evidence type="ECO:0000256" key="3">
    <source>
        <dbReference type="ARBA" id="ARBA00022555"/>
    </source>
</evidence>
<dbReference type="EMBL" id="JTDY01001060">
    <property type="protein sequence ID" value="KOB74997.1"/>
    <property type="molecule type" value="Genomic_DNA"/>
</dbReference>
<keyword evidence="7" id="KW-0694">RNA-binding</keyword>
<evidence type="ECO:0000256" key="9">
    <source>
        <dbReference type="ARBA" id="ARBA00023146"/>
    </source>
</evidence>
<dbReference type="Pfam" id="PF01411">
    <property type="entry name" value="tRNA-synt_2c"/>
    <property type="match status" value="1"/>
</dbReference>
<comment type="caution">
    <text evidence="11">The sequence shown here is derived from an EMBL/GenBank/DDBJ whole genome shotgun (WGS) entry which is preliminary data.</text>
</comment>
<dbReference type="Gene3D" id="3.30.930.10">
    <property type="entry name" value="Bira Bifunctional Protein, Domain 2"/>
    <property type="match status" value="2"/>
</dbReference>
<keyword evidence="4 11" id="KW-0436">Ligase</keyword>
<dbReference type="InterPro" id="IPR018164">
    <property type="entry name" value="Ala-tRNA-synth_IIc_N"/>
</dbReference>
<keyword evidence="8" id="KW-0648">Protein biosynthesis</keyword>
<dbReference type="AlphaFoldDB" id="A0A0L7LHS1"/>
<dbReference type="GO" id="GO:0005739">
    <property type="term" value="C:mitochondrion"/>
    <property type="evidence" value="ECO:0007669"/>
    <property type="project" value="TreeGrafter"/>
</dbReference>
<dbReference type="PANTHER" id="PTHR11777:SF9">
    <property type="entry name" value="ALANINE--TRNA LIGASE, CYTOPLASMIC"/>
    <property type="match status" value="1"/>
</dbReference>
<dbReference type="Proteomes" id="UP000037510">
    <property type="component" value="Unassembled WGS sequence"/>
</dbReference>